<evidence type="ECO:0000313" key="8">
    <source>
        <dbReference type="EMBL" id="EYU31974.1"/>
    </source>
</evidence>
<organism evidence="8 9">
    <name type="scientific">Erythranthe guttata</name>
    <name type="common">Yellow monkey flower</name>
    <name type="synonym">Mimulus guttatus</name>
    <dbReference type="NCBI Taxonomy" id="4155"/>
    <lineage>
        <taxon>Eukaryota</taxon>
        <taxon>Viridiplantae</taxon>
        <taxon>Streptophyta</taxon>
        <taxon>Embryophyta</taxon>
        <taxon>Tracheophyta</taxon>
        <taxon>Spermatophyta</taxon>
        <taxon>Magnoliopsida</taxon>
        <taxon>eudicotyledons</taxon>
        <taxon>Gunneridae</taxon>
        <taxon>Pentapetalae</taxon>
        <taxon>asterids</taxon>
        <taxon>lamiids</taxon>
        <taxon>Lamiales</taxon>
        <taxon>Phrymaceae</taxon>
        <taxon>Erythranthe</taxon>
    </lineage>
</organism>
<evidence type="ECO:0000256" key="6">
    <source>
        <dbReference type="SAM" id="Coils"/>
    </source>
</evidence>
<keyword evidence="6" id="KW-0175">Coiled coil</keyword>
<evidence type="ECO:0000256" key="1">
    <source>
        <dbReference type="ARBA" id="ARBA00004123"/>
    </source>
</evidence>
<keyword evidence="4" id="KW-0804">Transcription</keyword>
<keyword evidence="5" id="KW-0539">Nucleus</keyword>
<evidence type="ECO:0000313" key="9">
    <source>
        <dbReference type="Proteomes" id="UP000030748"/>
    </source>
</evidence>
<evidence type="ECO:0000256" key="3">
    <source>
        <dbReference type="ARBA" id="ARBA00023125"/>
    </source>
</evidence>
<keyword evidence="9" id="KW-1185">Reference proteome</keyword>
<feature type="non-terminal residue" evidence="8">
    <location>
        <position position="168"/>
    </location>
</feature>
<dbReference type="GO" id="GO:0000978">
    <property type="term" value="F:RNA polymerase II cis-regulatory region sequence-specific DNA binding"/>
    <property type="evidence" value="ECO:0000318"/>
    <property type="project" value="GO_Central"/>
</dbReference>
<proteinExistence type="predicted"/>
<dbReference type="Pfam" id="PF00319">
    <property type="entry name" value="SRF-TF"/>
    <property type="match status" value="1"/>
</dbReference>
<dbReference type="Gene3D" id="3.40.1810.10">
    <property type="entry name" value="Transcription factor, MADS-box"/>
    <property type="match status" value="1"/>
</dbReference>
<sequence>MPRKNTKYVQIPSEKTRKITLRRRLDSLFKRANELSVLCGIEILIVVHNRNEGHSTLWPTQDKVVDGITKFLNFPERERIKKMVTQEKFLTDKVQDLAGKLLKLQKKNDETEMGLLMGQLIETGTTHDALDARRVNGLYRLVEEKLEKLRNRREELYAMREYNCFGGT</sequence>
<dbReference type="GO" id="GO:0005634">
    <property type="term" value="C:nucleus"/>
    <property type="evidence" value="ECO:0007669"/>
    <property type="project" value="UniProtKB-SubCell"/>
</dbReference>
<keyword evidence="3" id="KW-0238">DNA-binding</keyword>
<dbReference type="STRING" id="4155.A0A022QWM1"/>
<dbReference type="GO" id="GO:0045893">
    <property type="term" value="P:positive regulation of DNA-templated transcription"/>
    <property type="evidence" value="ECO:0007669"/>
    <property type="project" value="UniProtKB-ARBA"/>
</dbReference>
<evidence type="ECO:0000259" key="7">
    <source>
        <dbReference type="PROSITE" id="PS50066"/>
    </source>
</evidence>
<dbReference type="PANTHER" id="PTHR11945:SF534">
    <property type="entry name" value="MYOCYTE-SPECIFIC ENHANCER FACTOR 2"/>
    <property type="match status" value="1"/>
</dbReference>
<dbReference type="InterPro" id="IPR002100">
    <property type="entry name" value="TF_MADSbox"/>
</dbReference>
<dbReference type="PANTHER" id="PTHR11945">
    <property type="entry name" value="MADS BOX PROTEIN"/>
    <property type="match status" value="1"/>
</dbReference>
<dbReference type="EMBL" id="KI630880">
    <property type="protein sequence ID" value="EYU31974.1"/>
    <property type="molecule type" value="Genomic_DNA"/>
</dbReference>
<name>A0A022QWM1_ERYGU</name>
<evidence type="ECO:0000256" key="5">
    <source>
        <dbReference type="ARBA" id="ARBA00023242"/>
    </source>
</evidence>
<dbReference type="InterPro" id="IPR036879">
    <property type="entry name" value="TF_MADSbox_sf"/>
</dbReference>
<dbReference type="AlphaFoldDB" id="A0A022QWM1"/>
<dbReference type="GO" id="GO:0000981">
    <property type="term" value="F:DNA-binding transcription factor activity, RNA polymerase II-specific"/>
    <property type="evidence" value="ECO:0000318"/>
    <property type="project" value="GO_Central"/>
</dbReference>
<dbReference type="PROSITE" id="PS50066">
    <property type="entry name" value="MADS_BOX_2"/>
    <property type="match status" value="1"/>
</dbReference>
<dbReference type="eggNOG" id="KOG0014">
    <property type="taxonomic scope" value="Eukaryota"/>
</dbReference>
<comment type="subcellular location">
    <subcellularLocation>
        <location evidence="1">Nucleus</location>
    </subcellularLocation>
</comment>
<protein>
    <recommendedName>
        <fullName evidence="7">MADS-box domain-containing protein</fullName>
    </recommendedName>
</protein>
<feature type="coiled-coil region" evidence="6">
    <location>
        <begin position="132"/>
        <end position="159"/>
    </location>
</feature>
<dbReference type="GO" id="GO:0006357">
    <property type="term" value="P:regulation of transcription by RNA polymerase II"/>
    <property type="evidence" value="ECO:0000318"/>
    <property type="project" value="GO_Central"/>
</dbReference>
<gene>
    <name evidence="8" type="ORF">MIMGU_mgv1a022503mg</name>
</gene>
<accession>A0A022QWM1</accession>
<dbReference type="GO" id="GO:0046983">
    <property type="term" value="F:protein dimerization activity"/>
    <property type="evidence" value="ECO:0007669"/>
    <property type="project" value="InterPro"/>
</dbReference>
<dbReference type="Proteomes" id="UP000030748">
    <property type="component" value="Unassembled WGS sequence"/>
</dbReference>
<evidence type="ECO:0000256" key="2">
    <source>
        <dbReference type="ARBA" id="ARBA00023015"/>
    </source>
</evidence>
<feature type="domain" description="MADS-box" evidence="7">
    <location>
        <begin position="1"/>
        <end position="47"/>
    </location>
</feature>
<reference evidence="8 9" key="1">
    <citation type="journal article" date="2013" name="Proc. Natl. Acad. Sci. U.S.A.">
        <title>Fine-scale variation in meiotic recombination in Mimulus inferred from population shotgun sequencing.</title>
        <authorList>
            <person name="Hellsten U."/>
            <person name="Wright K.M."/>
            <person name="Jenkins J."/>
            <person name="Shu S."/>
            <person name="Yuan Y."/>
            <person name="Wessler S.R."/>
            <person name="Schmutz J."/>
            <person name="Willis J.H."/>
            <person name="Rokhsar D.S."/>
        </authorList>
    </citation>
    <scope>NUCLEOTIDE SEQUENCE [LARGE SCALE GENOMIC DNA]</scope>
    <source>
        <strain evidence="9">cv. DUN x IM62</strain>
    </source>
</reference>
<evidence type="ECO:0000256" key="4">
    <source>
        <dbReference type="ARBA" id="ARBA00023163"/>
    </source>
</evidence>
<keyword evidence="2" id="KW-0805">Transcription regulation</keyword>
<dbReference type="SUPFAM" id="SSF55455">
    <property type="entry name" value="SRF-like"/>
    <property type="match status" value="1"/>
</dbReference>
<dbReference type="SMART" id="SM00432">
    <property type="entry name" value="MADS"/>
    <property type="match status" value="1"/>
</dbReference>